<comment type="caution">
    <text evidence="1">The sequence shown here is derived from an EMBL/GenBank/DDBJ whole genome shotgun (WGS) entry which is preliminary data.</text>
</comment>
<dbReference type="SUPFAM" id="SSF63829">
    <property type="entry name" value="Calcium-dependent phosphotriesterase"/>
    <property type="match status" value="1"/>
</dbReference>
<dbReference type="RefSeq" id="WP_345208620.1">
    <property type="nucleotide sequence ID" value="NZ_BAABHX010000011.1"/>
</dbReference>
<dbReference type="EMBL" id="BAABHX010000011">
    <property type="protein sequence ID" value="GAA5102403.1"/>
    <property type="molecule type" value="Genomic_DNA"/>
</dbReference>
<gene>
    <name evidence="1" type="ORF">GCM10023210_43410</name>
</gene>
<proteinExistence type="predicted"/>
<evidence type="ECO:0000313" key="1">
    <source>
        <dbReference type="EMBL" id="GAA5102403.1"/>
    </source>
</evidence>
<accession>A0ABP9MUY8</accession>
<reference evidence="2" key="1">
    <citation type="journal article" date="2019" name="Int. J. Syst. Evol. Microbiol.">
        <title>The Global Catalogue of Microorganisms (GCM) 10K type strain sequencing project: providing services to taxonomists for standard genome sequencing and annotation.</title>
        <authorList>
            <consortium name="The Broad Institute Genomics Platform"/>
            <consortium name="The Broad Institute Genome Sequencing Center for Infectious Disease"/>
            <person name="Wu L."/>
            <person name="Ma J."/>
        </authorList>
    </citation>
    <scope>NUCLEOTIDE SEQUENCE [LARGE SCALE GENOMIC DNA]</scope>
    <source>
        <strain evidence="2">JCM 18019</strain>
    </source>
</reference>
<dbReference type="Proteomes" id="UP001500353">
    <property type="component" value="Unassembled WGS sequence"/>
</dbReference>
<evidence type="ECO:0000313" key="2">
    <source>
        <dbReference type="Proteomes" id="UP001500353"/>
    </source>
</evidence>
<protein>
    <submittedName>
        <fullName evidence="1">Uncharacterized protein</fullName>
    </submittedName>
</protein>
<organism evidence="1 2">
    <name type="scientific">Chryseobacterium ginsengisoli</name>
    <dbReference type="NCBI Taxonomy" id="363853"/>
    <lineage>
        <taxon>Bacteria</taxon>
        <taxon>Pseudomonadati</taxon>
        <taxon>Bacteroidota</taxon>
        <taxon>Flavobacteriia</taxon>
        <taxon>Flavobacteriales</taxon>
        <taxon>Weeksellaceae</taxon>
        <taxon>Chryseobacterium group</taxon>
        <taxon>Chryseobacterium</taxon>
    </lineage>
</organism>
<name>A0ABP9MUY8_9FLAO</name>
<keyword evidence="2" id="KW-1185">Reference proteome</keyword>
<sequence>MSTKKVQFSVEVNNMKITSGSFQIFGIVENFVGEVNHKTSFQGDRFNAEIKENESEYYSVTVWINEYTIDNVKYTVQDKPLSLLATLYLPDINENSIVKVTPESSIASIYTFTRMTAVDNDGTVQMKGTERNMKIAYGMKKNLYKTEGGIGDMISTSPNGFETNSYPMFNSLCNLYYYCLTNPICNTRKPFYEQFLNYVWHESDKSNQNFLQAIRNILYDPFTNAGNIYQMLVGMEEIYKDSLVSMKNVADDKKAPNNWTLTLKSNTSGAKNFIPSGSAFVVFDADDNAWIANNFRAGSADSGTHCPVYKYDATPADFSPVQGGGLLGVAFGAAVSPDKKYISFGNFGWGPEFNNPQEGSISRFYYKDGRPVSSSNGFTLGLSRVQGMEYDNDGNLWMASVGCQDPFAPSKTGVYPFESEPSAVVVYLKPEDGDFAKGPTPELTLICNEFPVKQSADSDPVVMKTPYLKIFDVIPDHKGNAYVSCIGNYDKDIPENCAFSAVYKVAIEENQLVVKNSWFSDYSGSANGQPGYESLRQVTINGEGDVVVVGVSSNQATVLSHDLSAIKGYYDVNTYAPWGVKIDKKQTVFLANFGHETDFKDNPTLDMQGSFGVTMLREPSKPETAMLLTVPTGGSEVTLANGHPLYGTQQKPKLNQSRHEAVQMHCYQPIMRLTSTNIDGAGNLWCMNNWKPSALVDVLDNPGGDGVVIFLGIAQPE</sequence>